<gene>
    <name evidence="2" type="ORF">E3T25_00160</name>
</gene>
<organism evidence="2 3">
    <name type="scientific">Cryobacterium sandaracinum</name>
    <dbReference type="NCBI Taxonomy" id="1259247"/>
    <lineage>
        <taxon>Bacteria</taxon>
        <taxon>Bacillati</taxon>
        <taxon>Actinomycetota</taxon>
        <taxon>Actinomycetes</taxon>
        <taxon>Micrococcales</taxon>
        <taxon>Microbacteriaceae</taxon>
        <taxon>Cryobacterium</taxon>
    </lineage>
</organism>
<comment type="caution">
    <text evidence="2">The sequence shown here is derived from an EMBL/GenBank/DDBJ whole genome shotgun (WGS) entry which is preliminary data.</text>
</comment>
<keyword evidence="3" id="KW-1185">Reference proteome</keyword>
<proteinExistence type="predicted"/>
<evidence type="ECO:0000313" key="3">
    <source>
        <dbReference type="Proteomes" id="UP000297851"/>
    </source>
</evidence>
<dbReference type="Proteomes" id="UP000297851">
    <property type="component" value="Unassembled WGS sequence"/>
</dbReference>
<accession>A0ABY2JJB0</accession>
<reference evidence="2 3" key="1">
    <citation type="submission" date="2019-03" db="EMBL/GenBank/DDBJ databases">
        <title>Genomics of glacier-inhabiting Cryobacterium strains.</title>
        <authorList>
            <person name="Liu Q."/>
            <person name="Xin Y.-H."/>
        </authorList>
    </citation>
    <scope>NUCLEOTIDE SEQUENCE [LARGE SCALE GENOMIC DNA]</scope>
    <source>
        <strain evidence="2 3">TMT2-16</strain>
    </source>
</reference>
<name>A0ABY2JJB0_9MICO</name>
<protein>
    <submittedName>
        <fullName evidence="2">Uncharacterized protein</fullName>
    </submittedName>
</protein>
<dbReference type="EMBL" id="SOGO01000006">
    <property type="protein sequence ID" value="TFD07180.1"/>
    <property type="molecule type" value="Genomic_DNA"/>
</dbReference>
<evidence type="ECO:0000313" key="2">
    <source>
        <dbReference type="EMBL" id="TFD07180.1"/>
    </source>
</evidence>
<sequence length="65" mass="6994">MSSPSPAKINIRADAPTIVGRNGADRDHRDADQGEQADDELTQHNHALRLLTDLPGHPKTGEVDA</sequence>
<evidence type="ECO:0000256" key="1">
    <source>
        <dbReference type="SAM" id="MobiDB-lite"/>
    </source>
</evidence>
<feature type="compositionally biased region" description="Basic and acidic residues" evidence="1">
    <location>
        <begin position="23"/>
        <end position="32"/>
    </location>
</feature>
<feature type="region of interest" description="Disordered" evidence="1">
    <location>
        <begin position="1"/>
        <end position="40"/>
    </location>
</feature>